<dbReference type="InterPro" id="IPR026755">
    <property type="entry name" value="Fam221a/b"/>
</dbReference>
<protein>
    <recommendedName>
        <fullName evidence="2">Protein FAM221A</fullName>
    </recommendedName>
</protein>
<evidence type="ECO:0000313" key="4">
    <source>
        <dbReference type="EMBL" id="CAK8686005.1"/>
    </source>
</evidence>
<comment type="caution">
    <text evidence="4">The sequence shown here is derived from an EMBL/GenBank/DDBJ whole genome shotgun (WGS) entry which is preliminary data.</text>
</comment>
<gene>
    <name evidence="4" type="ORF">CVLEPA_LOCUS17924</name>
</gene>
<evidence type="ECO:0000256" key="3">
    <source>
        <dbReference type="SAM" id="MobiDB-lite"/>
    </source>
</evidence>
<dbReference type="PANTHER" id="PTHR31214:SF2">
    <property type="entry name" value="PROTEIN FAM221A"/>
    <property type="match status" value="1"/>
</dbReference>
<evidence type="ECO:0000256" key="2">
    <source>
        <dbReference type="ARBA" id="ARBA00039630"/>
    </source>
</evidence>
<name>A0ABP0G3A1_CLALP</name>
<dbReference type="Proteomes" id="UP001642483">
    <property type="component" value="Unassembled WGS sequence"/>
</dbReference>
<keyword evidence="5" id="KW-1185">Reference proteome</keyword>
<evidence type="ECO:0000313" key="5">
    <source>
        <dbReference type="Proteomes" id="UP001642483"/>
    </source>
</evidence>
<reference evidence="4 5" key="1">
    <citation type="submission" date="2024-02" db="EMBL/GenBank/DDBJ databases">
        <authorList>
            <person name="Daric V."/>
            <person name="Darras S."/>
        </authorList>
    </citation>
    <scope>NUCLEOTIDE SEQUENCE [LARGE SCALE GENOMIC DNA]</scope>
</reference>
<sequence length="261" mass="29193">MSEGVHLKVTSSGASAIDAYFEYRNIVGDDDDGILFTPKEYEAYKKKVLPMRMKNRMYVSWSNPTGLDCKLIGPETMCFCQHRYKGHRTDFTESVSESSEIQCKVKSCKCSGFKFVPKNGNQFLRCHCKHLVTEHQVSGPYPCGRCKCREFDSSFRCGCGYLINEHKLIIETREQRAERGHPVANYETPYQAMGGLTGLSSLIDGYMRLDDSGIGKPPVSYLEASQPSTSYSPLQITSNRTAPGRSHPSTKQGTSSQNHSP</sequence>
<feature type="compositionally biased region" description="Polar residues" evidence="3">
    <location>
        <begin position="223"/>
        <end position="261"/>
    </location>
</feature>
<comment type="similarity">
    <text evidence="1">Belongs to the FAM221 family.</text>
</comment>
<dbReference type="PANTHER" id="PTHR31214">
    <property type="entry name" value="PROTEIN FAM221A-RELATED"/>
    <property type="match status" value="1"/>
</dbReference>
<feature type="region of interest" description="Disordered" evidence="3">
    <location>
        <begin position="218"/>
        <end position="261"/>
    </location>
</feature>
<accession>A0ABP0G3A1</accession>
<dbReference type="EMBL" id="CAWYQH010000101">
    <property type="protein sequence ID" value="CAK8686005.1"/>
    <property type="molecule type" value="Genomic_DNA"/>
</dbReference>
<proteinExistence type="inferred from homology"/>
<organism evidence="4 5">
    <name type="scientific">Clavelina lepadiformis</name>
    <name type="common">Light-bulb sea squirt</name>
    <name type="synonym">Ascidia lepadiformis</name>
    <dbReference type="NCBI Taxonomy" id="159417"/>
    <lineage>
        <taxon>Eukaryota</taxon>
        <taxon>Metazoa</taxon>
        <taxon>Chordata</taxon>
        <taxon>Tunicata</taxon>
        <taxon>Ascidiacea</taxon>
        <taxon>Aplousobranchia</taxon>
        <taxon>Clavelinidae</taxon>
        <taxon>Clavelina</taxon>
    </lineage>
</organism>
<dbReference type="Pfam" id="PF14753">
    <property type="entry name" value="FAM221"/>
    <property type="match status" value="1"/>
</dbReference>
<evidence type="ECO:0000256" key="1">
    <source>
        <dbReference type="ARBA" id="ARBA00011026"/>
    </source>
</evidence>